<dbReference type="EMBL" id="SHBJ01000015">
    <property type="protein sequence ID" value="RZO28297.1"/>
    <property type="molecule type" value="Genomic_DNA"/>
</dbReference>
<accession>A0A520N476</accession>
<sequence>MNTERFIGLIVFLGIFISVMFVFYPTQDYSNTKLIDQKQDTPNVSINKSKSENKVFSEEGFMSFSESDFDFYVYRAHVLSSQKNADKLKEKINNGGFPSFVEPFGDKKELFAVYVGPFLTEDDIVNNIKLIQELSESKKGEISRWKL</sequence>
<comment type="caution">
    <text evidence="3">The sequence shown here is derived from an EMBL/GenBank/DDBJ whole genome shotgun (WGS) entry which is preliminary data.</text>
</comment>
<reference evidence="3 4" key="1">
    <citation type="submission" date="2019-02" db="EMBL/GenBank/DDBJ databases">
        <title>Prokaryotic population dynamics and viral predation in marine succession experiment using metagenomics: the confinement effect.</title>
        <authorList>
            <person name="Haro-Moreno J.M."/>
            <person name="Rodriguez-Valera F."/>
            <person name="Lopez-Perez M."/>
        </authorList>
    </citation>
    <scope>NUCLEOTIDE SEQUENCE [LARGE SCALE GENOMIC DNA]</scope>
    <source>
        <strain evidence="3">MED-G164</strain>
    </source>
</reference>
<name>A0A520N476_9GAMM</name>
<gene>
    <name evidence="3" type="ORF">EVA97_02885</name>
</gene>
<evidence type="ECO:0000259" key="2">
    <source>
        <dbReference type="PROSITE" id="PS51724"/>
    </source>
</evidence>
<evidence type="ECO:0000313" key="4">
    <source>
        <dbReference type="Proteomes" id="UP000315283"/>
    </source>
</evidence>
<organism evidence="3 4">
    <name type="scientific">SAR86 cluster bacterium</name>
    <dbReference type="NCBI Taxonomy" id="2030880"/>
    <lineage>
        <taxon>Bacteria</taxon>
        <taxon>Pseudomonadati</taxon>
        <taxon>Pseudomonadota</taxon>
        <taxon>Gammaproteobacteria</taxon>
        <taxon>SAR86 cluster</taxon>
    </lineage>
</organism>
<dbReference type="Proteomes" id="UP000315283">
    <property type="component" value="Unassembled WGS sequence"/>
</dbReference>
<evidence type="ECO:0000313" key="3">
    <source>
        <dbReference type="EMBL" id="RZO28297.1"/>
    </source>
</evidence>
<dbReference type="AlphaFoldDB" id="A0A520N476"/>
<dbReference type="Gene3D" id="3.30.70.1070">
    <property type="entry name" value="Sporulation related repeat"/>
    <property type="match status" value="1"/>
</dbReference>
<dbReference type="GO" id="GO:0042834">
    <property type="term" value="F:peptidoglycan binding"/>
    <property type="evidence" value="ECO:0007669"/>
    <property type="project" value="InterPro"/>
</dbReference>
<feature type="transmembrane region" description="Helical" evidence="1">
    <location>
        <begin position="6"/>
        <end position="24"/>
    </location>
</feature>
<dbReference type="Pfam" id="PF05036">
    <property type="entry name" value="SPOR"/>
    <property type="match status" value="1"/>
</dbReference>
<dbReference type="SUPFAM" id="SSF110997">
    <property type="entry name" value="Sporulation related repeat"/>
    <property type="match status" value="1"/>
</dbReference>
<dbReference type="InterPro" id="IPR007730">
    <property type="entry name" value="SPOR-like_dom"/>
</dbReference>
<proteinExistence type="predicted"/>
<keyword evidence="1" id="KW-0472">Membrane</keyword>
<keyword evidence="1" id="KW-0812">Transmembrane</keyword>
<protein>
    <submittedName>
        <fullName evidence="3">SPOR domain-containing protein</fullName>
    </submittedName>
</protein>
<keyword evidence="1" id="KW-1133">Transmembrane helix</keyword>
<dbReference type="PROSITE" id="PS51724">
    <property type="entry name" value="SPOR"/>
    <property type="match status" value="1"/>
</dbReference>
<dbReference type="InterPro" id="IPR036680">
    <property type="entry name" value="SPOR-like_sf"/>
</dbReference>
<evidence type="ECO:0000256" key="1">
    <source>
        <dbReference type="SAM" id="Phobius"/>
    </source>
</evidence>
<feature type="domain" description="SPOR" evidence="2">
    <location>
        <begin position="66"/>
        <end position="147"/>
    </location>
</feature>